<evidence type="ECO:0000313" key="1">
    <source>
        <dbReference type="EMBL" id="GGS12233.1"/>
    </source>
</evidence>
<gene>
    <name evidence="1" type="ORF">GCM10008960_42390</name>
</gene>
<comment type="caution">
    <text evidence="1">The sequence shown here is derived from an EMBL/GenBank/DDBJ whole genome shotgun (WGS) entry which is preliminary data.</text>
</comment>
<evidence type="ECO:0000313" key="2">
    <source>
        <dbReference type="Proteomes" id="UP000644548"/>
    </source>
</evidence>
<sequence length="228" mass="25130">MPLSISCQNPADCPTHLVVVSSERSLLGQPGTRVEIMTPRPRFLGRTVTSWRLPNIEPARIDIHGFLGQRDGHVALVSWFGHDYDRSGGPGPDDAGALHAINETKLYTGIERGTGRAWLVQADGIDIQAPRLDVTLPGPPMADLPLLIPDDSDVPETVSVFGRERATGRWRGWHVQLKNGKVRPLTLPAVQGTVVTIVGGHFNEETRQRSLLLVTRLGDTYHLHRWTP</sequence>
<accession>A0ABQ2SCK0</accession>
<reference evidence="2" key="1">
    <citation type="journal article" date="2019" name="Int. J. Syst. Evol. Microbiol.">
        <title>The Global Catalogue of Microorganisms (GCM) 10K type strain sequencing project: providing services to taxonomists for standard genome sequencing and annotation.</title>
        <authorList>
            <consortium name="The Broad Institute Genomics Platform"/>
            <consortium name="The Broad Institute Genome Sequencing Center for Infectious Disease"/>
            <person name="Wu L."/>
            <person name="Ma J."/>
        </authorList>
    </citation>
    <scope>NUCLEOTIDE SEQUENCE [LARGE SCALE GENOMIC DNA]</scope>
    <source>
        <strain evidence="2">JCM 31405</strain>
    </source>
</reference>
<protein>
    <submittedName>
        <fullName evidence="1">Uncharacterized protein</fullName>
    </submittedName>
</protein>
<organism evidence="1 2">
    <name type="scientific">Deinococcus sedimenti</name>
    <dbReference type="NCBI Taxonomy" id="1867090"/>
    <lineage>
        <taxon>Bacteria</taxon>
        <taxon>Thermotogati</taxon>
        <taxon>Deinococcota</taxon>
        <taxon>Deinococci</taxon>
        <taxon>Deinococcales</taxon>
        <taxon>Deinococcaceae</taxon>
        <taxon>Deinococcus</taxon>
    </lineage>
</organism>
<proteinExistence type="predicted"/>
<keyword evidence="2" id="KW-1185">Reference proteome</keyword>
<dbReference type="Proteomes" id="UP000644548">
    <property type="component" value="Unassembled WGS sequence"/>
</dbReference>
<dbReference type="EMBL" id="BMQN01000046">
    <property type="protein sequence ID" value="GGS12233.1"/>
    <property type="molecule type" value="Genomic_DNA"/>
</dbReference>
<name>A0ABQ2SCK0_9DEIO</name>